<dbReference type="OrthoDB" id="10258585at2759"/>
<evidence type="ECO:0000256" key="1">
    <source>
        <dbReference type="PROSITE-ProRule" id="PRU00176"/>
    </source>
</evidence>
<evidence type="ECO:0000259" key="4">
    <source>
        <dbReference type="PROSITE" id="PS50102"/>
    </source>
</evidence>
<dbReference type="CDD" id="cd12285">
    <property type="entry name" value="RRM3_RBM39_like"/>
    <property type="match status" value="1"/>
</dbReference>
<dbReference type="GO" id="GO:0005684">
    <property type="term" value="C:U2-type spliceosomal complex"/>
    <property type="evidence" value="ECO:0007669"/>
    <property type="project" value="TreeGrafter"/>
</dbReference>
<evidence type="ECO:0000313" key="5">
    <source>
        <dbReference type="EMBL" id="TMW68118.1"/>
    </source>
</evidence>
<keyword evidence="1" id="KW-0694">RNA-binding</keyword>
<keyword evidence="6" id="KW-1185">Reference proteome</keyword>
<evidence type="ECO:0000256" key="3">
    <source>
        <dbReference type="SAM" id="MobiDB-lite"/>
    </source>
</evidence>
<dbReference type="InterPro" id="IPR035979">
    <property type="entry name" value="RBD_domain_sf"/>
</dbReference>
<sequence>MDAHQRRLAEARERNLAYIRQLDEKHAEQAASAFLEQFTETDADKRSVKKKPTHGAVTPKNTSVYITGLTTYMACKQLEGVCAQLGKVRRIKFYKDERGGLKGDALVSFASHAMMRKAVERVNTRLLCCVVVVERTYMCLLAQLNHFEIKPGVLITATEADFGKKETEVSAATQESKESETTEATQERLFAVAHDEETAQDDAEATADSESKHEVPSRLDLPSRSVILKHVWDPLTPQDNATAFFSELEDDMRDECSKHGPVEHVHILPTGGVIIRYEQLDGAIKCLQVMHGRWFDGRQIVAQFDPSTPEEPEDPDTKLEAFFASLG</sequence>
<keyword evidence="2" id="KW-0175">Coiled coil</keyword>
<gene>
    <name evidence="5" type="ORF">Poli38472_007790</name>
</gene>
<accession>A0A8K1CSG5</accession>
<dbReference type="SUPFAM" id="SSF54928">
    <property type="entry name" value="RNA-binding domain, RBD"/>
    <property type="match status" value="2"/>
</dbReference>
<dbReference type="GO" id="GO:0003723">
    <property type="term" value="F:RNA binding"/>
    <property type="evidence" value="ECO:0007669"/>
    <property type="project" value="UniProtKB-UniRule"/>
</dbReference>
<organism evidence="5 6">
    <name type="scientific">Pythium oligandrum</name>
    <name type="common">Mycoparasitic fungus</name>
    <dbReference type="NCBI Taxonomy" id="41045"/>
    <lineage>
        <taxon>Eukaryota</taxon>
        <taxon>Sar</taxon>
        <taxon>Stramenopiles</taxon>
        <taxon>Oomycota</taxon>
        <taxon>Peronosporomycetes</taxon>
        <taxon>Pythiales</taxon>
        <taxon>Pythiaceae</taxon>
        <taxon>Pythium</taxon>
    </lineage>
</organism>
<dbReference type="SMART" id="SM00360">
    <property type="entry name" value="RRM"/>
    <property type="match status" value="2"/>
</dbReference>
<proteinExistence type="predicted"/>
<feature type="coiled-coil region" evidence="2">
    <location>
        <begin position="1"/>
        <end position="28"/>
    </location>
</feature>
<comment type="caution">
    <text evidence="5">The sequence shown here is derived from an EMBL/GenBank/DDBJ whole genome shotgun (WGS) entry which is preliminary data.</text>
</comment>
<dbReference type="InterPro" id="IPR000504">
    <property type="entry name" value="RRM_dom"/>
</dbReference>
<protein>
    <recommendedName>
        <fullName evidence="4">RRM domain-containing protein</fullName>
    </recommendedName>
</protein>
<dbReference type="PROSITE" id="PS50102">
    <property type="entry name" value="RRM"/>
    <property type="match status" value="1"/>
</dbReference>
<feature type="region of interest" description="Disordered" evidence="3">
    <location>
        <begin position="198"/>
        <end position="218"/>
    </location>
</feature>
<dbReference type="PANTHER" id="PTHR15608:SF0">
    <property type="entry name" value="HIV TAT-SPECIFIC FACTOR 1"/>
    <property type="match status" value="1"/>
</dbReference>
<evidence type="ECO:0000256" key="2">
    <source>
        <dbReference type="SAM" id="Coils"/>
    </source>
</evidence>
<dbReference type="InterPro" id="IPR012677">
    <property type="entry name" value="Nucleotide-bd_a/b_plait_sf"/>
</dbReference>
<reference evidence="5" key="1">
    <citation type="submission" date="2019-03" db="EMBL/GenBank/DDBJ databases">
        <title>Long read genome sequence of the mycoparasitic Pythium oligandrum ATCC 38472 isolated from sugarbeet rhizosphere.</title>
        <authorList>
            <person name="Gaulin E."/>
        </authorList>
    </citation>
    <scope>NUCLEOTIDE SEQUENCE</scope>
    <source>
        <strain evidence="5">ATCC 38472_TT</strain>
    </source>
</reference>
<dbReference type="Gene3D" id="3.30.70.330">
    <property type="match status" value="2"/>
</dbReference>
<feature type="compositionally biased region" description="Acidic residues" evidence="3">
    <location>
        <begin position="198"/>
        <end position="207"/>
    </location>
</feature>
<dbReference type="AlphaFoldDB" id="A0A8K1CSG5"/>
<dbReference type="GO" id="GO:0005686">
    <property type="term" value="C:U2 snRNP"/>
    <property type="evidence" value="ECO:0007669"/>
    <property type="project" value="TreeGrafter"/>
</dbReference>
<dbReference type="InterPro" id="IPR034393">
    <property type="entry name" value="TatSF1-like"/>
</dbReference>
<name>A0A8K1CSG5_PYTOL</name>
<feature type="domain" description="RRM" evidence="4">
    <location>
        <begin position="62"/>
        <end position="174"/>
    </location>
</feature>
<dbReference type="EMBL" id="SPLM01000003">
    <property type="protein sequence ID" value="TMW68118.1"/>
    <property type="molecule type" value="Genomic_DNA"/>
</dbReference>
<dbReference type="Pfam" id="PF00076">
    <property type="entry name" value="RRM_1"/>
    <property type="match status" value="2"/>
</dbReference>
<evidence type="ECO:0000313" key="6">
    <source>
        <dbReference type="Proteomes" id="UP000794436"/>
    </source>
</evidence>
<dbReference type="Proteomes" id="UP000794436">
    <property type="component" value="Unassembled WGS sequence"/>
</dbReference>
<feature type="region of interest" description="Disordered" evidence="3">
    <location>
        <begin position="166"/>
        <end position="185"/>
    </location>
</feature>
<dbReference type="PANTHER" id="PTHR15608">
    <property type="entry name" value="SPLICING FACTOR U2AF-ASSOCIATED PROTEIN 2"/>
    <property type="match status" value="1"/>
</dbReference>